<keyword evidence="2" id="KW-0732">Signal</keyword>
<evidence type="ECO:0000256" key="2">
    <source>
        <dbReference type="SAM" id="SignalP"/>
    </source>
</evidence>
<evidence type="ECO:0000313" key="3">
    <source>
        <dbReference type="EMBL" id="VVT57301.1"/>
    </source>
</evidence>
<keyword evidence="1" id="KW-0812">Transmembrane</keyword>
<name>A0A5E8C5Q5_9ASCO</name>
<accession>A0A5E8C5Q5</accession>
<feature type="chain" id="PRO_5022743269" evidence="2">
    <location>
        <begin position="19"/>
        <end position="210"/>
    </location>
</feature>
<keyword evidence="1" id="KW-1133">Transmembrane helix</keyword>
<feature type="signal peptide" evidence="2">
    <location>
        <begin position="1"/>
        <end position="18"/>
    </location>
</feature>
<evidence type="ECO:0000313" key="4">
    <source>
        <dbReference type="Proteomes" id="UP000398389"/>
    </source>
</evidence>
<dbReference type="AlphaFoldDB" id="A0A5E8C5Q5"/>
<feature type="transmembrane region" description="Helical" evidence="1">
    <location>
        <begin position="163"/>
        <end position="185"/>
    </location>
</feature>
<organism evidence="3 4">
    <name type="scientific">Magnusiomyces paraingens</name>
    <dbReference type="NCBI Taxonomy" id="2606893"/>
    <lineage>
        <taxon>Eukaryota</taxon>
        <taxon>Fungi</taxon>
        <taxon>Dikarya</taxon>
        <taxon>Ascomycota</taxon>
        <taxon>Saccharomycotina</taxon>
        <taxon>Dipodascomycetes</taxon>
        <taxon>Dipodascales</taxon>
        <taxon>Dipodascaceae</taxon>
        <taxon>Magnusiomyces</taxon>
    </lineage>
</organism>
<dbReference type="GeneID" id="43584471"/>
<keyword evidence="4" id="KW-1185">Reference proteome</keyword>
<keyword evidence="1" id="KW-0472">Membrane</keyword>
<proteinExistence type="predicted"/>
<protein>
    <submittedName>
        <fullName evidence="3">Uncharacterized protein</fullName>
    </submittedName>
</protein>
<reference evidence="3 4" key="1">
    <citation type="submission" date="2019-09" db="EMBL/GenBank/DDBJ databases">
        <authorList>
            <person name="Brejova B."/>
        </authorList>
    </citation>
    <scope>NUCLEOTIDE SEQUENCE [LARGE SCALE GENOMIC DNA]</scope>
</reference>
<dbReference type="EMBL" id="CABVLU010000004">
    <property type="protein sequence ID" value="VVT57301.1"/>
    <property type="molecule type" value="Genomic_DNA"/>
</dbReference>
<evidence type="ECO:0000256" key="1">
    <source>
        <dbReference type="SAM" id="Phobius"/>
    </source>
</evidence>
<gene>
    <name evidence="3" type="ORF">SAPINGB_P005657</name>
</gene>
<sequence>MFFRYMLFLLTGLLCVNAGNSAEFTLQLVAPESTDFDNYNLYLNESLFSIDDVTTTITGYIHNNGSLFVSGSVVGEGRGYLTTSPQSKTWKVTSPWTISQGLLKLNGNSTFYAVPDTSTGIYMLSADEESTNKGITLVNIKPTLSNGKILQTWPKSGISHGHLAAAIVVPIIVVILVVVGVFSWLRLRKQAISSNNIHMNNYSNNKAESV</sequence>
<dbReference type="Proteomes" id="UP000398389">
    <property type="component" value="Unassembled WGS sequence"/>
</dbReference>
<dbReference type="RefSeq" id="XP_031856262.1">
    <property type="nucleotide sequence ID" value="XM_032000371.1"/>
</dbReference>